<keyword evidence="3" id="KW-1185">Reference proteome</keyword>
<organism evidence="2 3">
    <name type="scientific">Portunus trituberculatus</name>
    <name type="common">Swimming crab</name>
    <name type="synonym">Neptunus trituberculatus</name>
    <dbReference type="NCBI Taxonomy" id="210409"/>
    <lineage>
        <taxon>Eukaryota</taxon>
        <taxon>Metazoa</taxon>
        <taxon>Ecdysozoa</taxon>
        <taxon>Arthropoda</taxon>
        <taxon>Crustacea</taxon>
        <taxon>Multicrustacea</taxon>
        <taxon>Malacostraca</taxon>
        <taxon>Eumalacostraca</taxon>
        <taxon>Eucarida</taxon>
        <taxon>Decapoda</taxon>
        <taxon>Pleocyemata</taxon>
        <taxon>Brachyura</taxon>
        <taxon>Eubrachyura</taxon>
        <taxon>Portunoidea</taxon>
        <taxon>Portunidae</taxon>
        <taxon>Portuninae</taxon>
        <taxon>Portunus</taxon>
    </lineage>
</organism>
<accession>A0A5B7HZC6</accession>
<gene>
    <name evidence="2" type="ORF">E2C01_068174</name>
</gene>
<evidence type="ECO:0000313" key="2">
    <source>
        <dbReference type="EMBL" id="MPC73834.1"/>
    </source>
</evidence>
<name>A0A5B7HZC6_PORTR</name>
<evidence type="ECO:0000313" key="3">
    <source>
        <dbReference type="Proteomes" id="UP000324222"/>
    </source>
</evidence>
<evidence type="ECO:0000256" key="1">
    <source>
        <dbReference type="SAM" id="MobiDB-lite"/>
    </source>
</evidence>
<protein>
    <submittedName>
        <fullName evidence="2">Uncharacterized protein</fullName>
    </submittedName>
</protein>
<dbReference type="AlphaFoldDB" id="A0A5B7HZC6"/>
<sequence>MALPSELPALPELPPLHAKLIASCDAGSASSTAMFRNLCQTPAWEPSEQQLPREPAPPGREPPLHLATCSHRHLRGNLECADVGVPLSCASFPLKLKKCGVIASKEIKWQQDVRHRGGGGAEVRLMAEVLPPLAT</sequence>
<comment type="caution">
    <text evidence="2">The sequence shown here is derived from an EMBL/GenBank/DDBJ whole genome shotgun (WGS) entry which is preliminary data.</text>
</comment>
<proteinExistence type="predicted"/>
<reference evidence="2 3" key="1">
    <citation type="submission" date="2019-05" db="EMBL/GenBank/DDBJ databases">
        <title>Another draft genome of Portunus trituberculatus and its Hox gene families provides insights of decapod evolution.</title>
        <authorList>
            <person name="Jeong J.-H."/>
            <person name="Song I."/>
            <person name="Kim S."/>
            <person name="Choi T."/>
            <person name="Kim D."/>
            <person name="Ryu S."/>
            <person name="Kim W."/>
        </authorList>
    </citation>
    <scope>NUCLEOTIDE SEQUENCE [LARGE SCALE GENOMIC DNA]</scope>
    <source>
        <tissue evidence="2">Muscle</tissue>
    </source>
</reference>
<dbReference type="EMBL" id="VSRR010037642">
    <property type="protein sequence ID" value="MPC73834.1"/>
    <property type="molecule type" value="Genomic_DNA"/>
</dbReference>
<dbReference type="Proteomes" id="UP000324222">
    <property type="component" value="Unassembled WGS sequence"/>
</dbReference>
<feature type="region of interest" description="Disordered" evidence="1">
    <location>
        <begin position="44"/>
        <end position="63"/>
    </location>
</feature>